<dbReference type="OrthoDB" id="2548432at2759"/>
<feature type="transmembrane region" description="Helical" evidence="1">
    <location>
        <begin position="142"/>
        <end position="163"/>
    </location>
</feature>
<reference evidence="2 3" key="1">
    <citation type="journal article" date="2016" name="Mol. Biol. Evol.">
        <title>Comparative Genomics of Early-Diverging Mushroom-Forming Fungi Provides Insights into the Origins of Lignocellulose Decay Capabilities.</title>
        <authorList>
            <person name="Nagy L.G."/>
            <person name="Riley R."/>
            <person name="Tritt A."/>
            <person name="Adam C."/>
            <person name="Daum C."/>
            <person name="Floudas D."/>
            <person name="Sun H."/>
            <person name="Yadav J.S."/>
            <person name="Pangilinan J."/>
            <person name="Larsson K.H."/>
            <person name="Matsuura K."/>
            <person name="Barry K."/>
            <person name="Labutti K."/>
            <person name="Kuo R."/>
            <person name="Ohm R.A."/>
            <person name="Bhattacharya S.S."/>
            <person name="Shirouzu T."/>
            <person name="Yoshinaga Y."/>
            <person name="Martin F.M."/>
            <person name="Grigoriev I.V."/>
            <person name="Hibbett D.S."/>
        </authorList>
    </citation>
    <scope>NUCLEOTIDE SEQUENCE [LARGE SCALE GENOMIC DNA]</scope>
    <source>
        <strain evidence="2 3">HHB12029</strain>
    </source>
</reference>
<organism evidence="2 3">
    <name type="scientific">Exidia glandulosa HHB12029</name>
    <dbReference type="NCBI Taxonomy" id="1314781"/>
    <lineage>
        <taxon>Eukaryota</taxon>
        <taxon>Fungi</taxon>
        <taxon>Dikarya</taxon>
        <taxon>Basidiomycota</taxon>
        <taxon>Agaricomycotina</taxon>
        <taxon>Agaricomycetes</taxon>
        <taxon>Auriculariales</taxon>
        <taxon>Exidiaceae</taxon>
        <taxon>Exidia</taxon>
    </lineage>
</organism>
<keyword evidence="1" id="KW-0812">Transmembrane</keyword>
<dbReference type="AlphaFoldDB" id="A0A165Q9D5"/>
<accession>A0A165Q9D5</accession>
<keyword evidence="3" id="KW-1185">Reference proteome</keyword>
<feature type="transmembrane region" description="Helical" evidence="1">
    <location>
        <begin position="35"/>
        <end position="58"/>
    </location>
</feature>
<evidence type="ECO:0008006" key="4">
    <source>
        <dbReference type="Google" id="ProtNLM"/>
    </source>
</evidence>
<evidence type="ECO:0000313" key="3">
    <source>
        <dbReference type="Proteomes" id="UP000077266"/>
    </source>
</evidence>
<keyword evidence="1" id="KW-1133">Transmembrane helix</keyword>
<keyword evidence="1" id="KW-0472">Membrane</keyword>
<feature type="transmembrane region" description="Helical" evidence="1">
    <location>
        <begin position="275"/>
        <end position="293"/>
    </location>
</feature>
<dbReference type="InParanoid" id="A0A165Q9D5"/>
<name>A0A165Q9D5_EXIGL</name>
<feature type="transmembrane region" description="Helical" evidence="1">
    <location>
        <begin position="233"/>
        <end position="255"/>
    </location>
</feature>
<protein>
    <recommendedName>
        <fullName evidence="4">STE3-domain-containing protein</fullName>
    </recommendedName>
</protein>
<evidence type="ECO:0000313" key="2">
    <source>
        <dbReference type="EMBL" id="KZW03277.1"/>
    </source>
</evidence>
<dbReference type="EMBL" id="KV425884">
    <property type="protein sequence ID" value="KZW03277.1"/>
    <property type="molecule type" value="Genomic_DNA"/>
</dbReference>
<sequence length="376" mass="41721">MASPTFGTNASLPATMGQPILPPGVSTSSILVLPVTYLVISSVLGAFMVPLLIALFLFSTRELRRSTIFVLNVISVLLGIAQAIFNARNDIRSILNPFIPEATATFVSSAVLIALGPILVDSILLLRLVAVYPYTRTPKLRWFLLMAFPVACKVFRVVNISMFSHKVQVAVANDTAVEGANLIETFPQIKMEWIAQLLDNTYMSTVFIHRLYRHHRQSHALRSTPHAKQSFSSVLVDLMWIATFNFVFPDILNLAQLIVCYVHKDFTTATYISQANFHVTIIGVVLATVWVSATKWADKHMPRDLSGSEGLVSSLRFTRPTRQETEWSETTGKGSTVVGTPRNGVFAVSVRSEQCRYESKVRSGSDVEELELDDKV</sequence>
<feature type="transmembrane region" description="Helical" evidence="1">
    <location>
        <begin position="67"/>
        <end position="85"/>
    </location>
</feature>
<dbReference type="Proteomes" id="UP000077266">
    <property type="component" value="Unassembled WGS sequence"/>
</dbReference>
<evidence type="ECO:0000256" key="1">
    <source>
        <dbReference type="SAM" id="Phobius"/>
    </source>
</evidence>
<gene>
    <name evidence="2" type="ORF">EXIGLDRAFT_828639</name>
</gene>
<feature type="transmembrane region" description="Helical" evidence="1">
    <location>
        <begin position="105"/>
        <end position="130"/>
    </location>
</feature>
<proteinExistence type="predicted"/>